<protein>
    <recommendedName>
        <fullName evidence="4">Beta-galactosidase</fullName>
        <ecNumber evidence="3">3.2.1.23</ecNumber>
    </recommendedName>
    <alternativeName>
        <fullName evidence="7">Lactase</fullName>
    </alternativeName>
</protein>
<dbReference type="InterPro" id="IPR036156">
    <property type="entry name" value="Beta-gal/glucu_dom_sf"/>
</dbReference>
<sequence length="1012" mass="109567">MSTPTPQDTRTSQDGALPPADRTDRWWEDLAGGRNRLRGRAHLHSDAPALSLDGTWQFRYGTRADGTDLGEPGEIAVPGLWQLQGHGAPQYTNVVYPIPMDVPHVPDENPTGHYSRTVTVPADWTDSLASGAKVLLRFQGVDSAAKVWIDGTEIGVTSGSRLTQEFDVTDALSAPGEHRLDVRVVQWSANTYVEDQDMWWASGIFRSVDLLLRPAGGIHDLATHADFDPATGRGTLTATAYGADGGIVPATVRIPELGIEAAADGTEIAAGEVSPWSAESPRLYEASVSTDAGTETVTLKLGFRRVEVDGEIFRVNGERIVFRGVNRHEADPVVGRTQHLENQDLDVALMKQHNLNAVRTSHYPPHQRFLEVCDEAGLYVICEGDFETHGFHVDSTWGEDGTGAAERPAADDRFRPMLCERSERFVLRDRNHASIVMWSIGNEASTGPVTEAMIETVRNTDPTRPVIYEQDYRAETVDVFSLMYPTHDETEQIGRRALTEEYREKLIGMLHHLGVDPGETGFGSDESPMPALSKPFLWIEYAHAMGNGAGALKEYMDLVHRYPALHGGFIWEWIDHGLLTTDAEGNEIYGYGGDFGERLHDGNFVADGLLLPDRTPSPALLDAKHHYSPVGLEVGAATASIVNRYAFSDLSHLRAEVSTDLQASWQELELPALAPGESAELALPEGEHAAVTVRLTTREADGPVPAGHEIVAASHVDAERLAASVTPAPAAAIAPQQAADGTWQVGPARLDDLGRLVGLGELALGHAGADLYRAPVDNERARTRYPLEARWKRIGLDVARRRLVGIEASGEQLVVRSRIGLDGNALHADVTESWRADADGVELAVTVTPSALWPEDLPLPRIGWSFALPAAPGEVEYEGFGPHEMYPDTGGGTTFARRTASVEELQVPYVFPQENGNRAGVVRAVLSGGEAGSGLELTAPEGLGLAVRPWSTAELDVRAHDGALRPDGRTWVTLSAALHGVGSAACGPEPLPQHVLTAREESFRIRFAPAGR</sequence>
<dbReference type="InterPro" id="IPR023230">
    <property type="entry name" value="Glyco_hydro_2_CS"/>
</dbReference>
<evidence type="ECO:0000313" key="11">
    <source>
        <dbReference type="Proteomes" id="UP000274327"/>
    </source>
</evidence>
<dbReference type="PANTHER" id="PTHR46323">
    <property type="entry name" value="BETA-GALACTOSIDASE"/>
    <property type="match status" value="1"/>
</dbReference>
<evidence type="ECO:0000256" key="2">
    <source>
        <dbReference type="ARBA" id="ARBA00007401"/>
    </source>
</evidence>
<dbReference type="InterPro" id="IPR013783">
    <property type="entry name" value="Ig-like_fold"/>
</dbReference>
<dbReference type="InterPro" id="IPR006104">
    <property type="entry name" value="Glyco_hydro_2_N"/>
</dbReference>
<accession>A0A3R8QNK5</accession>
<proteinExistence type="inferred from homology"/>
<dbReference type="Pfam" id="PF16353">
    <property type="entry name" value="LacZ_4"/>
    <property type="match status" value="1"/>
</dbReference>
<dbReference type="SMART" id="SM01038">
    <property type="entry name" value="Bgal_small_N"/>
    <property type="match status" value="1"/>
</dbReference>
<evidence type="ECO:0000313" key="10">
    <source>
        <dbReference type="EMBL" id="RRR18571.1"/>
    </source>
</evidence>
<dbReference type="Pfam" id="PF02836">
    <property type="entry name" value="Glyco_hydro_2_C"/>
    <property type="match status" value="1"/>
</dbReference>
<keyword evidence="11" id="KW-1185">Reference proteome</keyword>
<dbReference type="GO" id="GO:0009341">
    <property type="term" value="C:beta-galactosidase complex"/>
    <property type="evidence" value="ECO:0007669"/>
    <property type="project" value="InterPro"/>
</dbReference>
<dbReference type="SUPFAM" id="SSF51445">
    <property type="entry name" value="(Trans)glycosidases"/>
    <property type="match status" value="1"/>
</dbReference>
<dbReference type="RefSeq" id="WP_126987198.1">
    <property type="nucleotide sequence ID" value="NZ_ML133855.1"/>
</dbReference>
<dbReference type="InterPro" id="IPR050347">
    <property type="entry name" value="Bact_Beta-galactosidase"/>
</dbReference>
<dbReference type="SUPFAM" id="SSF49303">
    <property type="entry name" value="beta-Galactosidase/glucuronidase domain"/>
    <property type="match status" value="2"/>
</dbReference>
<dbReference type="EMBL" id="QOCI01000007">
    <property type="protein sequence ID" value="RRR18571.1"/>
    <property type="molecule type" value="Genomic_DNA"/>
</dbReference>
<evidence type="ECO:0000256" key="3">
    <source>
        <dbReference type="ARBA" id="ARBA00012756"/>
    </source>
</evidence>
<evidence type="ECO:0000259" key="9">
    <source>
        <dbReference type="SMART" id="SM01038"/>
    </source>
</evidence>
<dbReference type="GO" id="GO:0030246">
    <property type="term" value="F:carbohydrate binding"/>
    <property type="evidence" value="ECO:0007669"/>
    <property type="project" value="InterPro"/>
</dbReference>
<dbReference type="Pfam" id="PF02929">
    <property type="entry name" value="Bgal_small_N"/>
    <property type="match status" value="1"/>
</dbReference>
<dbReference type="Gene3D" id="3.20.20.80">
    <property type="entry name" value="Glycosidases"/>
    <property type="match status" value="1"/>
</dbReference>
<name>A0A3R8QNK5_9MICO</name>
<dbReference type="GO" id="GO:0005990">
    <property type="term" value="P:lactose catabolic process"/>
    <property type="evidence" value="ECO:0007669"/>
    <property type="project" value="TreeGrafter"/>
</dbReference>
<dbReference type="PRINTS" id="PR00132">
    <property type="entry name" value="GLHYDRLASE2"/>
</dbReference>
<feature type="domain" description="Beta galactosidase small chain/" evidence="9">
    <location>
        <begin position="744"/>
        <end position="1008"/>
    </location>
</feature>
<evidence type="ECO:0000256" key="1">
    <source>
        <dbReference type="ARBA" id="ARBA00001412"/>
    </source>
</evidence>
<evidence type="ECO:0000256" key="8">
    <source>
        <dbReference type="SAM" id="MobiDB-lite"/>
    </source>
</evidence>
<dbReference type="InterPro" id="IPR008979">
    <property type="entry name" value="Galactose-bd-like_sf"/>
</dbReference>
<dbReference type="InterPro" id="IPR006101">
    <property type="entry name" value="Glyco_hydro_2"/>
</dbReference>
<dbReference type="Pfam" id="PF02837">
    <property type="entry name" value="Glyco_hydro_2_N"/>
    <property type="match status" value="1"/>
</dbReference>
<gene>
    <name evidence="10" type="ORF">DS079_10270</name>
</gene>
<comment type="similarity">
    <text evidence="2">Belongs to the glycosyl hydrolase 2 family.</text>
</comment>
<evidence type="ECO:0000256" key="4">
    <source>
        <dbReference type="ARBA" id="ARBA00013303"/>
    </source>
</evidence>
<dbReference type="Gene3D" id="2.70.98.10">
    <property type="match status" value="1"/>
</dbReference>
<dbReference type="InterPro" id="IPR032312">
    <property type="entry name" value="LacZ_4"/>
</dbReference>
<comment type="catalytic activity">
    <reaction evidence="1">
        <text>Hydrolysis of terminal non-reducing beta-D-galactose residues in beta-D-galactosides.</text>
        <dbReference type="EC" id="3.2.1.23"/>
    </reaction>
</comment>
<dbReference type="AlphaFoldDB" id="A0A3R8QNK5"/>
<dbReference type="InterPro" id="IPR006103">
    <property type="entry name" value="Glyco_hydro_2_cat"/>
</dbReference>
<dbReference type="GeneID" id="78121406"/>
<evidence type="ECO:0000256" key="5">
    <source>
        <dbReference type="ARBA" id="ARBA00022801"/>
    </source>
</evidence>
<dbReference type="GO" id="GO:0004565">
    <property type="term" value="F:beta-galactosidase activity"/>
    <property type="evidence" value="ECO:0007669"/>
    <property type="project" value="UniProtKB-EC"/>
</dbReference>
<comment type="caution">
    <text evidence="10">The sequence shown here is derived from an EMBL/GenBank/DDBJ whole genome shotgun (WGS) entry which is preliminary data.</text>
</comment>
<dbReference type="EC" id="3.2.1.23" evidence="3"/>
<dbReference type="PROSITE" id="PS00719">
    <property type="entry name" value="GLYCOSYL_HYDROL_F2_1"/>
    <property type="match status" value="1"/>
</dbReference>
<dbReference type="InterPro" id="IPR004199">
    <property type="entry name" value="B-gal_small/dom_5"/>
</dbReference>
<dbReference type="Gene3D" id="2.60.120.260">
    <property type="entry name" value="Galactose-binding domain-like"/>
    <property type="match status" value="1"/>
</dbReference>
<dbReference type="Gene3D" id="2.60.40.10">
    <property type="entry name" value="Immunoglobulins"/>
    <property type="match status" value="2"/>
</dbReference>
<dbReference type="InterPro" id="IPR011013">
    <property type="entry name" value="Gal_mutarotase_sf_dom"/>
</dbReference>
<reference evidence="10 11" key="1">
    <citation type="submission" date="2018-07" db="EMBL/GenBank/DDBJ databases">
        <title>Brachybacteriurn paraconglorneratum KCTC 9916.</title>
        <authorList>
            <person name="Li Y."/>
        </authorList>
    </citation>
    <scope>NUCLEOTIDE SEQUENCE [LARGE SCALE GENOMIC DNA]</scope>
    <source>
        <strain evidence="10 11">KCTC 9916</strain>
    </source>
</reference>
<dbReference type="PANTHER" id="PTHR46323:SF2">
    <property type="entry name" value="BETA-GALACTOSIDASE"/>
    <property type="match status" value="1"/>
</dbReference>
<keyword evidence="6" id="KW-0326">Glycosidase</keyword>
<dbReference type="SUPFAM" id="SSF74650">
    <property type="entry name" value="Galactose mutarotase-like"/>
    <property type="match status" value="1"/>
</dbReference>
<evidence type="ECO:0000256" key="7">
    <source>
        <dbReference type="ARBA" id="ARBA00032230"/>
    </source>
</evidence>
<feature type="compositionally biased region" description="Polar residues" evidence="8">
    <location>
        <begin position="1"/>
        <end position="14"/>
    </location>
</feature>
<evidence type="ECO:0000256" key="6">
    <source>
        <dbReference type="ARBA" id="ARBA00023295"/>
    </source>
</evidence>
<dbReference type="InterPro" id="IPR017853">
    <property type="entry name" value="GH"/>
</dbReference>
<dbReference type="PROSITE" id="PS00608">
    <property type="entry name" value="GLYCOSYL_HYDROL_F2_2"/>
    <property type="match status" value="1"/>
</dbReference>
<dbReference type="InterPro" id="IPR023232">
    <property type="entry name" value="Glyco_hydro_2_AS"/>
</dbReference>
<feature type="region of interest" description="Disordered" evidence="8">
    <location>
        <begin position="1"/>
        <end position="23"/>
    </location>
</feature>
<keyword evidence="5" id="KW-0378">Hydrolase</keyword>
<organism evidence="10 11">
    <name type="scientific">Brachybacterium paraconglomeratum</name>
    <dbReference type="NCBI Taxonomy" id="173362"/>
    <lineage>
        <taxon>Bacteria</taxon>
        <taxon>Bacillati</taxon>
        <taxon>Actinomycetota</taxon>
        <taxon>Actinomycetes</taxon>
        <taxon>Micrococcales</taxon>
        <taxon>Dermabacteraceae</taxon>
        <taxon>Brachybacterium</taxon>
    </lineage>
</organism>
<dbReference type="SUPFAM" id="SSF49785">
    <property type="entry name" value="Galactose-binding domain-like"/>
    <property type="match status" value="1"/>
</dbReference>
<dbReference type="InterPro" id="IPR014718">
    <property type="entry name" value="GH-type_carb-bd"/>
</dbReference>
<dbReference type="Proteomes" id="UP000274327">
    <property type="component" value="Unassembled WGS sequence"/>
</dbReference>